<protein>
    <submittedName>
        <fullName evidence="2">Uncharacterized protein</fullName>
    </submittedName>
</protein>
<name>A0A0F9WVP6_TRIHA</name>
<feature type="region of interest" description="Disordered" evidence="1">
    <location>
        <begin position="83"/>
        <end position="110"/>
    </location>
</feature>
<comment type="caution">
    <text evidence="2">The sequence shown here is derived from an EMBL/GenBank/DDBJ whole genome shotgun (WGS) entry which is preliminary data.</text>
</comment>
<dbReference type="Proteomes" id="UP000034112">
    <property type="component" value="Unassembled WGS sequence"/>
</dbReference>
<accession>A0A0F9WVP6</accession>
<feature type="compositionally biased region" description="Polar residues" evidence="1">
    <location>
        <begin position="89"/>
        <end position="110"/>
    </location>
</feature>
<dbReference type="EMBL" id="JOKZ01000854">
    <property type="protein sequence ID" value="KKO96544.1"/>
    <property type="molecule type" value="Genomic_DNA"/>
</dbReference>
<gene>
    <name evidence="2" type="ORF">THAR02_11352</name>
</gene>
<evidence type="ECO:0000313" key="2">
    <source>
        <dbReference type="EMBL" id="KKO96544.1"/>
    </source>
</evidence>
<proteinExistence type="predicted"/>
<dbReference type="OrthoDB" id="1421156at2759"/>
<reference evidence="3" key="1">
    <citation type="journal article" date="2015" name="Genome Announc.">
        <title>Draft whole-genome sequence of the biocontrol agent Trichoderma harzianum T6776.</title>
        <authorList>
            <person name="Baroncelli R."/>
            <person name="Piaggeschi G."/>
            <person name="Fiorini L."/>
            <person name="Bertolini E."/>
            <person name="Zapparata A."/>
            <person name="Pe M.E."/>
            <person name="Sarrocco S."/>
            <person name="Vannacci G."/>
        </authorList>
    </citation>
    <scope>NUCLEOTIDE SEQUENCE [LARGE SCALE GENOMIC DNA]</scope>
    <source>
        <strain evidence="3">T6776</strain>
    </source>
</reference>
<evidence type="ECO:0000313" key="3">
    <source>
        <dbReference type="Proteomes" id="UP000034112"/>
    </source>
</evidence>
<dbReference type="AlphaFoldDB" id="A0A0F9WVP6"/>
<evidence type="ECO:0000256" key="1">
    <source>
        <dbReference type="SAM" id="MobiDB-lite"/>
    </source>
</evidence>
<organism evidence="2 3">
    <name type="scientific">Trichoderma harzianum</name>
    <name type="common">Hypocrea lixii</name>
    <dbReference type="NCBI Taxonomy" id="5544"/>
    <lineage>
        <taxon>Eukaryota</taxon>
        <taxon>Fungi</taxon>
        <taxon>Dikarya</taxon>
        <taxon>Ascomycota</taxon>
        <taxon>Pezizomycotina</taxon>
        <taxon>Sordariomycetes</taxon>
        <taxon>Hypocreomycetidae</taxon>
        <taxon>Hypocreales</taxon>
        <taxon>Hypocreaceae</taxon>
        <taxon>Trichoderma</taxon>
    </lineage>
</organism>
<sequence>MTSRACPLRFKGLAPQIAQALEPKAKLSTGINPTVAPNAVSVDLTACDSIAGHATPSIAKDESPSETPQGLLSVAPTSLISSPPVLATPTASNGPIITSDPKQPLQTSTNKEALFKVPLIPQVPAQSRQRYDSPEAIYARYVSARST</sequence>